<dbReference type="Pfam" id="PF00512">
    <property type="entry name" value="HisKA"/>
    <property type="match status" value="1"/>
</dbReference>
<dbReference type="Proteomes" id="UP000219788">
    <property type="component" value="Unassembled WGS sequence"/>
</dbReference>
<dbReference type="FunFam" id="3.30.450.20:FF:000044">
    <property type="entry name" value="Phosphate regulon sensor histidine kinase PhoR"/>
    <property type="match status" value="1"/>
</dbReference>
<dbReference type="InterPro" id="IPR005467">
    <property type="entry name" value="His_kinase_dom"/>
</dbReference>
<evidence type="ECO:0000256" key="4">
    <source>
        <dbReference type="ARBA" id="ARBA00019665"/>
    </source>
</evidence>
<keyword evidence="15 19" id="KW-1133">Transmembrane helix</keyword>
<evidence type="ECO:0000256" key="3">
    <source>
        <dbReference type="ARBA" id="ARBA00012438"/>
    </source>
</evidence>
<evidence type="ECO:0000256" key="5">
    <source>
        <dbReference type="ARBA" id="ARBA00022448"/>
    </source>
</evidence>
<dbReference type="Pfam" id="PF11808">
    <property type="entry name" value="PhoR"/>
    <property type="match status" value="1"/>
</dbReference>
<keyword evidence="6" id="KW-1003">Cell membrane</keyword>
<comment type="function">
    <text evidence="18">Member of the two-component regulatory system PhoR/PhoB involved in the phosphate regulon genes expression. PhoR may function as a membrane-associated protein kinase that phosphorylates PhoB in response to environmental signals.</text>
</comment>
<keyword evidence="16" id="KW-0902">Two-component regulatory system</keyword>
<dbReference type="InterPro" id="IPR004358">
    <property type="entry name" value="Sig_transdc_His_kin-like_C"/>
</dbReference>
<evidence type="ECO:0000313" key="21">
    <source>
        <dbReference type="EMBL" id="PEH73297.1"/>
    </source>
</evidence>
<dbReference type="SMART" id="SM00388">
    <property type="entry name" value="HisKA"/>
    <property type="match status" value="1"/>
</dbReference>
<dbReference type="SUPFAM" id="SSF47384">
    <property type="entry name" value="Homodimeric domain of signal transducing histidine kinase"/>
    <property type="match status" value="1"/>
</dbReference>
<dbReference type="CDD" id="cd00082">
    <property type="entry name" value="HisKA"/>
    <property type="match status" value="1"/>
</dbReference>
<dbReference type="RefSeq" id="WP_047060245.1">
    <property type="nucleotide sequence ID" value="NZ_CP011359.2"/>
</dbReference>
<dbReference type="GO" id="GO:0000155">
    <property type="term" value="F:phosphorelay sensor kinase activity"/>
    <property type="evidence" value="ECO:0007669"/>
    <property type="project" value="InterPro"/>
</dbReference>
<evidence type="ECO:0000256" key="7">
    <source>
        <dbReference type="ARBA" id="ARBA00022519"/>
    </source>
</evidence>
<dbReference type="STRING" id="636.AAW15_11230"/>
<protein>
    <recommendedName>
        <fullName evidence="4">Phosphate regulon sensor protein PhoR</fullName>
        <ecNumber evidence="3">2.7.13.3</ecNumber>
    </recommendedName>
</protein>
<keyword evidence="9" id="KW-0592">Phosphate transport</keyword>
<dbReference type="FunFam" id="3.30.565.10:FF:000032">
    <property type="entry name" value="Phosphate regulon sensor histidine kinase PhoR"/>
    <property type="match status" value="1"/>
</dbReference>
<dbReference type="InterPro" id="IPR050351">
    <property type="entry name" value="BphY/WalK/GraS-like"/>
</dbReference>
<dbReference type="EC" id="2.7.13.3" evidence="3"/>
<feature type="transmembrane region" description="Helical" evidence="19">
    <location>
        <begin position="12"/>
        <end position="45"/>
    </location>
</feature>
<evidence type="ECO:0000256" key="16">
    <source>
        <dbReference type="ARBA" id="ARBA00023012"/>
    </source>
</evidence>
<keyword evidence="7" id="KW-0997">Cell inner membrane</keyword>
<dbReference type="SMART" id="SM00091">
    <property type="entry name" value="PAS"/>
    <property type="match status" value="1"/>
</dbReference>
<evidence type="ECO:0000256" key="19">
    <source>
        <dbReference type="SAM" id="Phobius"/>
    </source>
</evidence>
<proteinExistence type="predicted"/>
<dbReference type="GO" id="GO:0006817">
    <property type="term" value="P:phosphate ion transport"/>
    <property type="evidence" value="ECO:0007669"/>
    <property type="project" value="UniProtKB-KW"/>
</dbReference>
<dbReference type="InterPro" id="IPR036097">
    <property type="entry name" value="HisK_dim/P_sf"/>
</dbReference>
<dbReference type="GO" id="GO:0005524">
    <property type="term" value="F:ATP binding"/>
    <property type="evidence" value="ECO:0007669"/>
    <property type="project" value="UniProtKB-KW"/>
</dbReference>
<dbReference type="GO" id="GO:0005886">
    <property type="term" value="C:plasma membrane"/>
    <property type="evidence" value="ECO:0007669"/>
    <property type="project" value="UniProtKB-SubCell"/>
</dbReference>
<evidence type="ECO:0000256" key="18">
    <source>
        <dbReference type="ARBA" id="ARBA00025207"/>
    </source>
</evidence>
<dbReference type="Pfam" id="PF00989">
    <property type="entry name" value="PAS"/>
    <property type="match status" value="1"/>
</dbReference>
<dbReference type="PROSITE" id="PS50109">
    <property type="entry name" value="HIS_KIN"/>
    <property type="match status" value="1"/>
</dbReference>
<comment type="catalytic activity">
    <reaction evidence="1">
        <text>ATP + protein L-histidine = ADP + protein N-phospho-L-histidine.</text>
        <dbReference type="EC" id="2.7.13.3"/>
    </reaction>
</comment>
<dbReference type="InterPro" id="IPR035965">
    <property type="entry name" value="PAS-like_dom_sf"/>
</dbReference>
<evidence type="ECO:0000256" key="14">
    <source>
        <dbReference type="ARBA" id="ARBA00022840"/>
    </source>
</evidence>
<dbReference type="OrthoDB" id="9813151at2"/>
<reference evidence="22" key="1">
    <citation type="submission" date="2017-09" db="EMBL/GenBank/DDBJ databases">
        <title>FDA dAtabase for Regulatory Grade micrObial Sequences (FDA-ARGOS): Supporting development and validation of Infectious Disease Dx tests.</title>
        <authorList>
            <person name="Goldberg B."/>
            <person name="Campos J."/>
            <person name="Tallon L."/>
            <person name="Sadzewicz L."/>
            <person name="Ott S."/>
            <person name="Zhao X."/>
            <person name="Nagaraj S."/>
            <person name="Vavikolanu K."/>
            <person name="Aluvathingal J."/>
            <person name="Nadendla S."/>
            <person name="Geyer C."/>
            <person name="Sichtig H."/>
        </authorList>
    </citation>
    <scope>NUCLEOTIDE SEQUENCE [LARGE SCALE GENOMIC DNA]</scope>
    <source>
        <strain evidence="22">FDAARGOS_370</strain>
    </source>
</reference>
<accession>A0A2A7U4S2</accession>
<evidence type="ECO:0000256" key="6">
    <source>
        <dbReference type="ARBA" id="ARBA00022475"/>
    </source>
</evidence>
<feature type="domain" description="Histidine kinase" evidence="20">
    <location>
        <begin position="210"/>
        <end position="425"/>
    </location>
</feature>
<dbReference type="InterPro" id="IPR036890">
    <property type="entry name" value="HATPase_C_sf"/>
</dbReference>
<dbReference type="FunFam" id="1.10.287.130:FF:000001">
    <property type="entry name" value="Two-component sensor histidine kinase"/>
    <property type="match status" value="1"/>
</dbReference>
<dbReference type="Gene3D" id="3.30.565.10">
    <property type="entry name" value="Histidine kinase-like ATPase, C-terminal domain"/>
    <property type="match status" value="1"/>
</dbReference>
<dbReference type="SMART" id="SM00387">
    <property type="entry name" value="HATPase_c"/>
    <property type="match status" value="1"/>
</dbReference>
<sequence length="432" mass="49396">MLDKLSWKTLLAELLLCCVPALLLGALFGYWPWFLLLALCLLWLWQGWNQLRLSHWLWVDRSMTPPSGRGSWEPLFYGLYQMQQRNRRRRRELTLLIKRFRSGAESLPDAIVMLTDEGNIFWCNQLAQHLLSFRWPEDNGQNIRNLLRYPEFSAYLTSADYSQPLTLHLNSGRYMEFRLMPYSEGQLLMIARDVTQTRQLEGARRNFFANVSHELRTPLTVLQGYLEMFGSDEMPAAQREKALATMQAQTQRMDGLVQQLLVLSRIEAAPHIDLNALVDVPARLHLLEREAHSLSDGRHTLRFIIDETLRVRGNEEQLGSAVSNLVYNALNHTPPGSEITVSWQRTPQGARFTVRDNGPGIANEHLSRLTERFYRVDRSRSSRTGGSGLGLAIVKHALQHHDAQLEISSIVGQGSCFAFTLPSHLVVSADPR</sequence>
<evidence type="ECO:0000256" key="17">
    <source>
        <dbReference type="ARBA" id="ARBA00023136"/>
    </source>
</evidence>
<dbReference type="Gene3D" id="1.10.287.130">
    <property type="match status" value="1"/>
</dbReference>
<gene>
    <name evidence="21" type="primary">phoR</name>
    <name evidence="21" type="ORF">CRM76_15875</name>
</gene>
<evidence type="ECO:0000256" key="11">
    <source>
        <dbReference type="ARBA" id="ARBA00022692"/>
    </source>
</evidence>
<dbReference type="PANTHER" id="PTHR45453">
    <property type="entry name" value="PHOSPHATE REGULON SENSOR PROTEIN PHOR"/>
    <property type="match status" value="1"/>
</dbReference>
<keyword evidence="10 21" id="KW-0808">Transferase</keyword>
<dbReference type="InterPro" id="IPR014310">
    <property type="entry name" value="Sig_transdc_His_kinase_PhoR"/>
</dbReference>
<dbReference type="NCBIfam" id="NF008235">
    <property type="entry name" value="PRK11006.1"/>
    <property type="match status" value="1"/>
</dbReference>
<dbReference type="CDD" id="cd00130">
    <property type="entry name" value="PAS"/>
    <property type="match status" value="1"/>
</dbReference>
<evidence type="ECO:0000256" key="8">
    <source>
        <dbReference type="ARBA" id="ARBA00022553"/>
    </source>
</evidence>
<dbReference type="NCBIfam" id="TIGR02966">
    <property type="entry name" value="phoR_proteo"/>
    <property type="match status" value="1"/>
</dbReference>
<evidence type="ECO:0000256" key="12">
    <source>
        <dbReference type="ARBA" id="ARBA00022741"/>
    </source>
</evidence>
<keyword evidence="14" id="KW-0067">ATP-binding</keyword>
<keyword evidence="8" id="KW-0597">Phosphoprotein</keyword>
<organism evidence="21 22">
    <name type="scientific">Edwardsiella tarda</name>
    <dbReference type="NCBI Taxonomy" id="636"/>
    <lineage>
        <taxon>Bacteria</taxon>
        <taxon>Pseudomonadati</taxon>
        <taxon>Pseudomonadota</taxon>
        <taxon>Gammaproteobacteria</taxon>
        <taxon>Enterobacterales</taxon>
        <taxon>Hafniaceae</taxon>
        <taxon>Edwardsiella</taxon>
    </lineage>
</organism>
<evidence type="ECO:0000256" key="9">
    <source>
        <dbReference type="ARBA" id="ARBA00022592"/>
    </source>
</evidence>
<dbReference type="GO" id="GO:0004721">
    <property type="term" value="F:phosphoprotein phosphatase activity"/>
    <property type="evidence" value="ECO:0007669"/>
    <property type="project" value="InterPro"/>
</dbReference>
<dbReference type="InterPro" id="IPR013767">
    <property type="entry name" value="PAS_fold"/>
</dbReference>
<dbReference type="PRINTS" id="PR00344">
    <property type="entry name" value="BCTRLSENSOR"/>
</dbReference>
<evidence type="ECO:0000256" key="1">
    <source>
        <dbReference type="ARBA" id="ARBA00000085"/>
    </source>
</evidence>
<evidence type="ECO:0000259" key="20">
    <source>
        <dbReference type="PROSITE" id="PS50109"/>
    </source>
</evidence>
<dbReference type="Pfam" id="PF02518">
    <property type="entry name" value="HATPase_c"/>
    <property type="match status" value="1"/>
</dbReference>
<keyword evidence="11 19" id="KW-0812">Transmembrane</keyword>
<name>A0A2A7U4S2_EDWTA</name>
<keyword evidence="5" id="KW-0813">Transport</keyword>
<dbReference type="InterPro" id="IPR003594">
    <property type="entry name" value="HATPase_dom"/>
</dbReference>
<keyword evidence="17 19" id="KW-0472">Membrane</keyword>
<dbReference type="InterPro" id="IPR003661">
    <property type="entry name" value="HisK_dim/P_dom"/>
</dbReference>
<dbReference type="InterPro" id="IPR021766">
    <property type="entry name" value="PhoR_N"/>
</dbReference>
<dbReference type="PANTHER" id="PTHR45453:SF1">
    <property type="entry name" value="PHOSPHATE REGULON SENSOR PROTEIN PHOR"/>
    <property type="match status" value="1"/>
</dbReference>
<dbReference type="EMBL" id="PDDV01000013">
    <property type="protein sequence ID" value="PEH73297.1"/>
    <property type="molecule type" value="Genomic_DNA"/>
</dbReference>
<keyword evidence="12" id="KW-0547">Nucleotide-binding</keyword>
<evidence type="ECO:0000313" key="22">
    <source>
        <dbReference type="Proteomes" id="UP000219788"/>
    </source>
</evidence>
<dbReference type="InterPro" id="IPR000014">
    <property type="entry name" value="PAS"/>
</dbReference>
<comment type="caution">
    <text evidence="21">The sequence shown here is derived from an EMBL/GenBank/DDBJ whole genome shotgun (WGS) entry which is preliminary data.</text>
</comment>
<evidence type="ECO:0000256" key="13">
    <source>
        <dbReference type="ARBA" id="ARBA00022777"/>
    </source>
</evidence>
<dbReference type="SUPFAM" id="SSF55785">
    <property type="entry name" value="PYP-like sensor domain (PAS domain)"/>
    <property type="match status" value="1"/>
</dbReference>
<dbReference type="SUPFAM" id="SSF55874">
    <property type="entry name" value="ATPase domain of HSP90 chaperone/DNA topoisomerase II/histidine kinase"/>
    <property type="match status" value="1"/>
</dbReference>
<dbReference type="GO" id="GO:0016036">
    <property type="term" value="P:cellular response to phosphate starvation"/>
    <property type="evidence" value="ECO:0007669"/>
    <property type="project" value="TreeGrafter"/>
</dbReference>
<keyword evidence="13 21" id="KW-0418">Kinase</keyword>
<comment type="subcellular location">
    <subcellularLocation>
        <location evidence="2">Cell inner membrane</location>
        <topology evidence="2">Multi-pass membrane protein</topology>
    </subcellularLocation>
</comment>
<evidence type="ECO:0000256" key="10">
    <source>
        <dbReference type="ARBA" id="ARBA00022679"/>
    </source>
</evidence>
<evidence type="ECO:0000256" key="2">
    <source>
        <dbReference type="ARBA" id="ARBA00004429"/>
    </source>
</evidence>
<evidence type="ECO:0000256" key="15">
    <source>
        <dbReference type="ARBA" id="ARBA00022989"/>
    </source>
</evidence>
<dbReference type="AlphaFoldDB" id="A0A2A7U4S2"/>
<dbReference type="GO" id="GO:0006355">
    <property type="term" value="P:regulation of DNA-templated transcription"/>
    <property type="evidence" value="ECO:0007669"/>
    <property type="project" value="InterPro"/>
</dbReference>
<dbReference type="Gene3D" id="3.30.450.20">
    <property type="entry name" value="PAS domain"/>
    <property type="match status" value="1"/>
</dbReference>